<evidence type="ECO:0000313" key="3">
    <source>
        <dbReference type="Proteomes" id="UP000662111"/>
    </source>
</evidence>
<name>A0ABQ2FD88_9MICO</name>
<keyword evidence="3" id="KW-1185">Reference proteome</keyword>
<reference evidence="3" key="1">
    <citation type="journal article" date="2019" name="Int. J. Syst. Evol. Microbiol.">
        <title>The Global Catalogue of Microorganisms (GCM) 10K type strain sequencing project: providing services to taxonomists for standard genome sequencing and annotation.</title>
        <authorList>
            <consortium name="The Broad Institute Genomics Platform"/>
            <consortium name="The Broad Institute Genome Sequencing Center for Infectious Disease"/>
            <person name="Wu L."/>
            <person name="Ma J."/>
        </authorList>
    </citation>
    <scope>NUCLEOTIDE SEQUENCE [LARGE SCALE GENOMIC DNA]</scope>
    <source>
        <strain evidence="3">CGMCC 1.5362</strain>
    </source>
</reference>
<evidence type="ECO:0000313" key="2">
    <source>
        <dbReference type="EMBL" id="GGK82177.1"/>
    </source>
</evidence>
<dbReference type="NCBIfam" id="NF038127">
    <property type="entry name" value="FDP_fam"/>
    <property type="match status" value="1"/>
</dbReference>
<feature type="chain" id="PRO_5046140733" description="Peptidase C-terminal archaeal/bacterial domain-containing protein" evidence="1">
    <location>
        <begin position="26"/>
        <end position="649"/>
    </location>
</feature>
<organism evidence="2 3">
    <name type="scientific">Ornithinimicrobium pekingense</name>
    <dbReference type="NCBI Taxonomy" id="384677"/>
    <lineage>
        <taxon>Bacteria</taxon>
        <taxon>Bacillati</taxon>
        <taxon>Actinomycetota</taxon>
        <taxon>Actinomycetes</taxon>
        <taxon>Micrococcales</taxon>
        <taxon>Ornithinimicrobiaceae</taxon>
        <taxon>Ornithinimicrobium</taxon>
    </lineage>
</organism>
<dbReference type="Gene3D" id="2.60.120.380">
    <property type="match status" value="1"/>
</dbReference>
<comment type="caution">
    <text evidence="2">The sequence shown here is derived from an EMBL/GenBank/DDBJ whole genome shotgun (WGS) entry which is preliminary data.</text>
</comment>
<proteinExistence type="predicted"/>
<dbReference type="EMBL" id="BMLB01000008">
    <property type="protein sequence ID" value="GGK82177.1"/>
    <property type="molecule type" value="Genomic_DNA"/>
</dbReference>
<feature type="signal peptide" evidence="1">
    <location>
        <begin position="1"/>
        <end position="25"/>
    </location>
</feature>
<evidence type="ECO:0008006" key="4">
    <source>
        <dbReference type="Google" id="ProtNLM"/>
    </source>
</evidence>
<dbReference type="RefSeq" id="WP_022919869.1">
    <property type="nucleotide sequence ID" value="NZ_BMLB01000008.1"/>
</dbReference>
<dbReference type="Proteomes" id="UP000662111">
    <property type="component" value="Unassembled WGS sequence"/>
</dbReference>
<gene>
    <name evidence="2" type="ORF">GCM10011509_33370</name>
</gene>
<accession>A0ABQ2FD88</accession>
<sequence length="649" mass="67914">MRTSYLVALSVSGVLAASALPPAVAAPAGTPEDGAPAPTEATAEKVASKVQRPQGPNPYLALLPDGGQTADYGAWTAYMAAQAHVRSLQRQSTVTTFEAQQQGRQPRGPLVYQELEAEGVRGGNDTLATAERVRGLGTDRRESAAAQVLGWLASTEGEVAVLPPNAEDDGSIPLARDTGVGETVSAVTTTGTVGDGPHGSAGTGTGDLDAYAVSGLAGQVLTVDIVTPEGDLDPMLLLFDAEGQLVGFNDDTAEGLDSRLTLGVPADGTYYAFVAGFPTFPLDPFDSASGDGAGSEGPYELSITQVEQDTDVFAVDLEEGDVLGLSVSGSATVLDVLEPDGTLVHGSEQDASFIYPLASPLPGGGNAVNDHVADVDGRHYVAVRGTGGAYDLTAEVYRPGLEGQRREQTLFLDFDGARVNTAIWGGPGVRQLSPLTSFLDDWGLSQADYKPLVREIVATVRENLERDLRRSGLDEDVEIRIRNSLQHRDPFGQDNVSRVVVGGTIAESGVDTIGIAQSIDPGNFDQEETALVLLDVLSSDPDVFGDASLNFYLAPQSDRVGFVGQAIGNVTSHEAGHFFGDWHVDQFNDVLNLMDQGGNFPLLYGAGPDGVGGTADDPDVDFGEDVFVPNEGFRGVQDTLTRVAAVLPD</sequence>
<evidence type="ECO:0000256" key="1">
    <source>
        <dbReference type="SAM" id="SignalP"/>
    </source>
</evidence>
<protein>
    <recommendedName>
        <fullName evidence="4">Peptidase C-terminal archaeal/bacterial domain-containing protein</fullName>
    </recommendedName>
</protein>
<keyword evidence="1" id="KW-0732">Signal</keyword>